<comment type="caution">
    <text evidence="1">The sequence shown here is derived from an EMBL/GenBank/DDBJ whole genome shotgun (WGS) entry which is preliminary data.</text>
</comment>
<evidence type="ECO:0000313" key="1">
    <source>
        <dbReference type="EMBL" id="PZE18874.1"/>
    </source>
</evidence>
<sequence length="148" mass="16813">MLKLKQLWSFFFLLVYSVSFGHAIIPSHKHLNSDGTHPPTHCETESDKDHDHIVHDNHVDEGIVDFLGCLIENLHNNLPEKHHTCHETYTLNTQIFKKVTQSQHVSIIPSVFQLVPISVEKETISTDAIQLVEEVTSPLPKLRGPPTQ</sequence>
<gene>
    <name evidence="1" type="ORF">DNU06_03325</name>
</gene>
<keyword evidence="2" id="KW-1185">Reference proteome</keyword>
<reference evidence="1 2" key="1">
    <citation type="submission" date="2018-06" db="EMBL/GenBank/DDBJ databases">
        <title>The draft genome sequence of Crocinitomix sp. SM1701.</title>
        <authorList>
            <person name="Zhang X."/>
        </authorList>
    </citation>
    <scope>NUCLEOTIDE SEQUENCE [LARGE SCALE GENOMIC DNA]</scope>
    <source>
        <strain evidence="1 2">SM1701</strain>
    </source>
</reference>
<proteinExistence type="predicted"/>
<dbReference type="Proteomes" id="UP000249248">
    <property type="component" value="Unassembled WGS sequence"/>
</dbReference>
<organism evidence="1 2">
    <name type="scientific">Putridiphycobacter roseus</name>
    <dbReference type="NCBI Taxonomy" id="2219161"/>
    <lineage>
        <taxon>Bacteria</taxon>
        <taxon>Pseudomonadati</taxon>
        <taxon>Bacteroidota</taxon>
        <taxon>Flavobacteriia</taxon>
        <taxon>Flavobacteriales</taxon>
        <taxon>Crocinitomicaceae</taxon>
        <taxon>Putridiphycobacter</taxon>
    </lineage>
</organism>
<accession>A0A2W1N4X4</accession>
<dbReference type="AlphaFoldDB" id="A0A2W1N4X4"/>
<protein>
    <submittedName>
        <fullName evidence="1">Uncharacterized protein</fullName>
    </submittedName>
</protein>
<dbReference type="EMBL" id="QKSB01000001">
    <property type="protein sequence ID" value="PZE18874.1"/>
    <property type="molecule type" value="Genomic_DNA"/>
</dbReference>
<evidence type="ECO:0000313" key="2">
    <source>
        <dbReference type="Proteomes" id="UP000249248"/>
    </source>
</evidence>
<dbReference type="RefSeq" id="WP_111061776.1">
    <property type="nucleotide sequence ID" value="NZ_JBHUCU010000007.1"/>
</dbReference>
<name>A0A2W1N4X4_9FLAO</name>